<accession>A0ABR9H235</accession>
<gene>
    <name evidence="2" type="ORF">H4684_001267</name>
</gene>
<dbReference type="EMBL" id="JADBGG010000007">
    <property type="protein sequence ID" value="MBE1424633.1"/>
    <property type="molecule type" value="Genomic_DNA"/>
</dbReference>
<keyword evidence="3" id="KW-1185">Reference proteome</keyword>
<comment type="caution">
    <text evidence="2">The sequence shown here is derived from an EMBL/GenBank/DDBJ whole genome shotgun (WGS) entry which is preliminary data.</text>
</comment>
<dbReference type="Proteomes" id="UP000639010">
    <property type="component" value="Unassembled WGS sequence"/>
</dbReference>
<name>A0ABR9H235_9BACT</name>
<proteinExistence type="predicted"/>
<evidence type="ECO:0000313" key="2">
    <source>
        <dbReference type="EMBL" id="MBE1424633.1"/>
    </source>
</evidence>
<evidence type="ECO:0000256" key="1">
    <source>
        <dbReference type="SAM" id="MobiDB-lite"/>
    </source>
</evidence>
<reference evidence="2 3" key="1">
    <citation type="submission" date="2020-10" db="EMBL/GenBank/DDBJ databases">
        <title>Genomic Encyclopedia of Type Strains, Phase IV (KMG-IV): sequencing the most valuable type-strain genomes for metagenomic binning, comparative biology and taxonomic classification.</title>
        <authorList>
            <person name="Goeker M."/>
        </authorList>
    </citation>
    <scope>NUCLEOTIDE SEQUENCE [LARGE SCALE GENOMIC DNA]</scope>
    <source>
        <strain evidence="2 3">DSM 4194</strain>
    </source>
</reference>
<organism evidence="2 3">
    <name type="scientific">Desulfomicrobium macestii</name>
    <dbReference type="NCBI Taxonomy" id="90731"/>
    <lineage>
        <taxon>Bacteria</taxon>
        <taxon>Pseudomonadati</taxon>
        <taxon>Thermodesulfobacteriota</taxon>
        <taxon>Desulfovibrionia</taxon>
        <taxon>Desulfovibrionales</taxon>
        <taxon>Desulfomicrobiaceae</taxon>
        <taxon>Desulfomicrobium</taxon>
    </lineage>
</organism>
<protein>
    <submittedName>
        <fullName evidence="2">Uncharacterized protein</fullName>
    </submittedName>
</protein>
<evidence type="ECO:0000313" key="3">
    <source>
        <dbReference type="Proteomes" id="UP000639010"/>
    </source>
</evidence>
<feature type="compositionally biased region" description="Polar residues" evidence="1">
    <location>
        <begin position="1"/>
        <end position="14"/>
    </location>
</feature>
<sequence>MSGPSNFDSTQVMNTDAKHLSSPKKKGPEGPFSCDNHLYLLSFTSCGKIGR</sequence>
<feature type="region of interest" description="Disordered" evidence="1">
    <location>
        <begin position="1"/>
        <end position="35"/>
    </location>
</feature>